<dbReference type="STRING" id="1391653.AKJ08_3348"/>
<feature type="region of interest" description="Disordered" evidence="1">
    <location>
        <begin position="62"/>
        <end position="102"/>
    </location>
</feature>
<accession>A0A0K1PHT3</accession>
<dbReference type="AlphaFoldDB" id="A0A0K1PHT3"/>
<proteinExistence type="predicted"/>
<dbReference type="Proteomes" id="UP000055590">
    <property type="component" value="Chromosome"/>
</dbReference>
<dbReference type="EMBL" id="CP012332">
    <property type="protein sequence ID" value="AKU92961.1"/>
    <property type="molecule type" value="Genomic_DNA"/>
</dbReference>
<protein>
    <submittedName>
        <fullName evidence="2">Uncharacterized protein</fullName>
    </submittedName>
</protein>
<organism evidence="2 3">
    <name type="scientific">Vulgatibacter incomptus</name>
    <dbReference type="NCBI Taxonomy" id="1391653"/>
    <lineage>
        <taxon>Bacteria</taxon>
        <taxon>Pseudomonadati</taxon>
        <taxon>Myxococcota</taxon>
        <taxon>Myxococcia</taxon>
        <taxon>Myxococcales</taxon>
        <taxon>Cystobacterineae</taxon>
        <taxon>Vulgatibacteraceae</taxon>
        <taxon>Vulgatibacter</taxon>
    </lineage>
</organism>
<name>A0A0K1PHT3_9BACT</name>
<feature type="compositionally biased region" description="Gly residues" evidence="1">
    <location>
        <begin position="85"/>
        <end position="102"/>
    </location>
</feature>
<evidence type="ECO:0000313" key="2">
    <source>
        <dbReference type="EMBL" id="AKU92961.1"/>
    </source>
</evidence>
<evidence type="ECO:0000256" key="1">
    <source>
        <dbReference type="SAM" id="MobiDB-lite"/>
    </source>
</evidence>
<keyword evidence="3" id="KW-1185">Reference proteome</keyword>
<evidence type="ECO:0000313" key="3">
    <source>
        <dbReference type="Proteomes" id="UP000055590"/>
    </source>
</evidence>
<gene>
    <name evidence="2" type="ORF">AKJ08_3348</name>
</gene>
<sequence length="102" mass="10766">MKTVVAVALALLAAVAGWLRGRAQRTNADRLEALELARQSMNRRAAVEREREVRDAGIRLESNKRKTRDAVDRANERASRLGWRPGAGSGGGTGAGGGDGAG</sequence>
<dbReference type="KEGG" id="vin:AKJ08_3348"/>
<feature type="compositionally biased region" description="Basic and acidic residues" evidence="1">
    <location>
        <begin position="62"/>
        <end position="79"/>
    </location>
</feature>
<reference evidence="2 3" key="1">
    <citation type="submission" date="2015-08" db="EMBL/GenBank/DDBJ databases">
        <authorList>
            <person name="Babu N.S."/>
            <person name="Beckwith C.J."/>
            <person name="Beseler K.G."/>
            <person name="Brison A."/>
            <person name="Carone J.V."/>
            <person name="Caskin T.P."/>
            <person name="Diamond M."/>
            <person name="Durham M.E."/>
            <person name="Foxe J.M."/>
            <person name="Go M."/>
            <person name="Henderson B.A."/>
            <person name="Jones I.B."/>
            <person name="McGettigan J.A."/>
            <person name="Micheletti S.J."/>
            <person name="Nasrallah M.E."/>
            <person name="Ortiz D."/>
            <person name="Piller C.R."/>
            <person name="Privatt S.R."/>
            <person name="Schneider S.L."/>
            <person name="Sharp S."/>
            <person name="Smith T.C."/>
            <person name="Stanton J.D."/>
            <person name="Ullery H.E."/>
            <person name="Wilson R.J."/>
            <person name="Serrano M.G."/>
            <person name="Buck G."/>
            <person name="Lee V."/>
            <person name="Wang Y."/>
            <person name="Carvalho R."/>
            <person name="Voegtly L."/>
            <person name="Shi R."/>
            <person name="Duckworth R."/>
            <person name="Johnson A."/>
            <person name="Loviza R."/>
            <person name="Walstead R."/>
            <person name="Shah Z."/>
            <person name="Kiflezghi M."/>
            <person name="Wade K."/>
            <person name="Ball S.L."/>
            <person name="Bradley K.W."/>
            <person name="Asai D.J."/>
            <person name="Bowman C.A."/>
            <person name="Russell D.A."/>
            <person name="Pope W.H."/>
            <person name="Jacobs-Sera D."/>
            <person name="Hendrix R.W."/>
            <person name="Hatfull G.F."/>
        </authorList>
    </citation>
    <scope>NUCLEOTIDE SEQUENCE [LARGE SCALE GENOMIC DNA]</scope>
    <source>
        <strain evidence="2 3">DSM 27710</strain>
    </source>
</reference>